<dbReference type="AlphaFoldDB" id="A0A2S3GYN4"/>
<accession>A0A2S3GYN4</accession>
<gene>
    <name evidence="1" type="ORF">PAHAL_2G215200</name>
</gene>
<dbReference type="Gramene" id="PAN11760">
    <property type="protein sequence ID" value="PAN11760"/>
    <property type="gene ID" value="PAHAL_2G215200"/>
</dbReference>
<name>A0A2S3GYN4_9POAL</name>
<sequence>MSLDPGTPEPVHARHGSSLSAGIVWRMWVPPSGASPFCRRVFFHEAEAVKAAIRNTLDHLHAANEEGKSLHQADALCTQRNHVNADIVAVLRRGRDIRAGARCSWVLPRFLWSQQHQGLPISVVVEAPPCSRVPAQSHLSSWLADRFSS</sequence>
<dbReference type="EMBL" id="CM008047">
    <property type="protein sequence ID" value="PAN11760.1"/>
    <property type="molecule type" value="Genomic_DNA"/>
</dbReference>
<reference evidence="1" key="1">
    <citation type="submission" date="2018-04" db="EMBL/GenBank/DDBJ databases">
        <title>WGS assembly of Panicum hallii.</title>
        <authorList>
            <person name="Lovell J."/>
            <person name="Jenkins J."/>
            <person name="Lowry D."/>
            <person name="Mamidi S."/>
            <person name="Sreedasyam A."/>
            <person name="Weng X."/>
            <person name="Barry K."/>
            <person name="Bonette J."/>
            <person name="Campitelli B."/>
            <person name="Daum C."/>
            <person name="Gordon S."/>
            <person name="Gould B."/>
            <person name="Lipzen A."/>
            <person name="Macqueen A."/>
            <person name="Palacio-Mejia J."/>
            <person name="Plott C."/>
            <person name="Shakirov E."/>
            <person name="Shu S."/>
            <person name="Yoshinaga Y."/>
            <person name="Zane M."/>
            <person name="Rokhsar D."/>
            <person name="Grimwood J."/>
            <person name="Schmutz J."/>
            <person name="Juenger T."/>
        </authorList>
    </citation>
    <scope>NUCLEOTIDE SEQUENCE [LARGE SCALE GENOMIC DNA]</scope>
    <source>
        <strain evidence="1">FIL2</strain>
    </source>
</reference>
<organism evidence="1">
    <name type="scientific">Panicum hallii</name>
    <dbReference type="NCBI Taxonomy" id="206008"/>
    <lineage>
        <taxon>Eukaryota</taxon>
        <taxon>Viridiplantae</taxon>
        <taxon>Streptophyta</taxon>
        <taxon>Embryophyta</taxon>
        <taxon>Tracheophyta</taxon>
        <taxon>Spermatophyta</taxon>
        <taxon>Magnoliopsida</taxon>
        <taxon>Liliopsida</taxon>
        <taxon>Poales</taxon>
        <taxon>Poaceae</taxon>
        <taxon>PACMAD clade</taxon>
        <taxon>Panicoideae</taxon>
        <taxon>Panicodae</taxon>
        <taxon>Paniceae</taxon>
        <taxon>Panicinae</taxon>
        <taxon>Panicum</taxon>
        <taxon>Panicum sect. Panicum</taxon>
    </lineage>
</organism>
<evidence type="ECO:0000313" key="1">
    <source>
        <dbReference type="EMBL" id="PAN11760.1"/>
    </source>
</evidence>
<protein>
    <submittedName>
        <fullName evidence="1">Uncharacterized protein</fullName>
    </submittedName>
</protein>
<dbReference type="Proteomes" id="UP000243499">
    <property type="component" value="Chromosome 2"/>
</dbReference>
<proteinExistence type="predicted"/>